<dbReference type="AlphaFoldDB" id="A0A1W4WNI6"/>
<protein>
    <submittedName>
        <fullName evidence="4">Zinc finger matrin-type protein 4-like</fullName>
    </submittedName>
</protein>
<dbReference type="PANTHER" id="PTHR46786">
    <property type="entry name" value="ZINC FINGER MATRIN-TYPE PROTEIN 3"/>
    <property type="match status" value="1"/>
</dbReference>
<proteinExistence type="predicted"/>
<feature type="domain" description="C2H2-type" evidence="2">
    <location>
        <begin position="327"/>
        <end position="349"/>
    </location>
</feature>
<dbReference type="InterPro" id="IPR013087">
    <property type="entry name" value="Znf_C2H2_type"/>
</dbReference>
<dbReference type="SUPFAM" id="SSF57667">
    <property type="entry name" value="beta-beta-alpha zinc fingers"/>
    <property type="match status" value="4"/>
</dbReference>
<dbReference type="InParanoid" id="A0A1W4WNI6"/>
<dbReference type="SMART" id="SM00355">
    <property type="entry name" value="ZnF_C2H2"/>
    <property type="match status" value="4"/>
</dbReference>
<dbReference type="InterPro" id="IPR003604">
    <property type="entry name" value="Matrin/U1-like-C_Znf_C2H2"/>
</dbReference>
<feature type="domain" description="C2H2-type" evidence="2">
    <location>
        <begin position="380"/>
        <end position="402"/>
    </location>
</feature>
<keyword evidence="3" id="KW-1185">Reference proteome</keyword>
<dbReference type="SMART" id="SM00451">
    <property type="entry name" value="ZnF_U1"/>
    <property type="match status" value="4"/>
</dbReference>
<gene>
    <name evidence="4" type="primary">LOC108734562</name>
</gene>
<dbReference type="InterPro" id="IPR052644">
    <property type="entry name" value="ZMAT3"/>
</dbReference>
<feature type="region of interest" description="Disordered" evidence="1">
    <location>
        <begin position="44"/>
        <end position="145"/>
    </location>
</feature>
<evidence type="ECO:0000256" key="1">
    <source>
        <dbReference type="SAM" id="MobiDB-lite"/>
    </source>
</evidence>
<organism evidence="3 4">
    <name type="scientific">Agrilus planipennis</name>
    <name type="common">Emerald ash borer</name>
    <name type="synonym">Agrilus marcopoli</name>
    <dbReference type="NCBI Taxonomy" id="224129"/>
    <lineage>
        <taxon>Eukaryota</taxon>
        <taxon>Metazoa</taxon>
        <taxon>Ecdysozoa</taxon>
        <taxon>Arthropoda</taxon>
        <taxon>Hexapoda</taxon>
        <taxon>Insecta</taxon>
        <taxon>Pterygota</taxon>
        <taxon>Neoptera</taxon>
        <taxon>Endopterygota</taxon>
        <taxon>Coleoptera</taxon>
        <taxon>Polyphaga</taxon>
        <taxon>Elateriformia</taxon>
        <taxon>Buprestoidea</taxon>
        <taxon>Buprestidae</taxon>
        <taxon>Agrilinae</taxon>
        <taxon>Agrilus</taxon>
    </lineage>
</organism>
<evidence type="ECO:0000259" key="2">
    <source>
        <dbReference type="PROSITE" id="PS00028"/>
    </source>
</evidence>
<sequence length="413" mass="46602">MSIPGVEGGNDNNKSFQEVMQRSFRVSDNSSVLNKDLDYRPAPVMSDYDDSTRFTQGNVYDRTRGSRSSFNKNDIRPPGTEEYIQEDNVFPEQTYRKRTFPTPETKTDLNESELGSKESQIDTSLTTSPNDLNVPPIPPKRSKEDSCLKIDYSPKFKFSCPDITDHSLPNELKLQFQPLFCKLCSMTLSSNTMARLHYVSKNHNKKIKNWLIQYSERTGEPLHPRVTSESKTNKKDQIENPSYYFCSACNLPLTGKLHSESHYMGRQHQKIVSESRHASGAVVVANYPEIFDNKSTLPFLKEGCADPAFPNADGNVPGDSKRTNLACELCSVRVTCREQLEQHLQGAKHKKKLKLIENMGSEKGSPDFAECRTPSGSFYCSVCKVTVNSAAQFRSHQESKKHRNKASASNNDV</sequence>
<feature type="compositionally biased region" description="Polar residues" evidence="1">
    <location>
        <begin position="121"/>
        <end position="131"/>
    </location>
</feature>
<feature type="compositionally biased region" description="Basic and acidic residues" evidence="1">
    <location>
        <begin position="105"/>
        <end position="120"/>
    </location>
</feature>
<dbReference type="OrthoDB" id="434647at2759"/>
<dbReference type="RefSeq" id="XP_018321678.1">
    <property type="nucleotide sequence ID" value="XM_018466176.1"/>
</dbReference>
<feature type="region of interest" description="Disordered" evidence="1">
    <location>
        <begin position="394"/>
        <end position="413"/>
    </location>
</feature>
<dbReference type="PANTHER" id="PTHR46786:SF1">
    <property type="entry name" value="ZINC FINGER MATRIN-TYPE PROTEIN 3"/>
    <property type="match status" value="1"/>
</dbReference>
<dbReference type="GO" id="GO:0003676">
    <property type="term" value="F:nucleic acid binding"/>
    <property type="evidence" value="ECO:0007669"/>
    <property type="project" value="InterPro"/>
</dbReference>
<evidence type="ECO:0000313" key="4">
    <source>
        <dbReference type="RefSeq" id="XP_018321678.1"/>
    </source>
</evidence>
<dbReference type="Gene3D" id="3.30.160.60">
    <property type="entry name" value="Classic Zinc Finger"/>
    <property type="match status" value="4"/>
</dbReference>
<dbReference type="FunCoup" id="A0A1W4WNI6">
    <property type="interactions" value="181"/>
</dbReference>
<dbReference type="KEGG" id="apln:108734562"/>
<dbReference type="GeneID" id="108734562"/>
<dbReference type="InterPro" id="IPR036236">
    <property type="entry name" value="Znf_C2H2_sf"/>
</dbReference>
<dbReference type="PROSITE" id="PS00028">
    <property type="entry name" value="ZINC_FINGER_C2H2_1"/>
    <property type="match status" value="2"/>
</dbReference>
<dbReference type="STRING" id="224129.A0A1W4WNI6"/>
<dbReference type="GO" id="GO:0008270">
    <property type="term" value="F:zinc ion binding"/>
    <property type="evidence" value="ECO:0007669"/>
    <property type="project" value="InterPro"/>
</dbReference>
<name>A0A1W4WNI6_AGRPL</name>
<evidence type="ECO:0000313" key="3">
    <source>
        <dbReference type="Proteomes" id="UP000192223"/>
    </source>
</evidence>
<dbReference type="Proteomes" id="UP000192223">
    <property type="component" value="Unplaced"/>
</dbReference>
<accession>A0A1W4WNI6</accession>
<dbReference type="Pfam" id="PF12874">
    <property type="entry name" value="zf-met"/>
    <property type="match status" value="4"/>
</dbReference>
<reference evidence="4" key="1">
    <citation type="submission" date="2025-08" db="UniProtKB">
        <authorList>
            <consortium name="RefSeq"/>
        </authorList>
    </citation>
    <scope>IDENTIFICATION</scope>
    <source>
        <tissue evidence="4">Entire body</tissue>
    </source>
</reference>